<reference evidence="1 2" key="1">
    <citation type="submission" date="2019-04" db="EMBL/GenBank/DDBJ databases">
        <title>Genome Announcement To Ensure Probiotic Safety of Bifidobacterium longum subsp infantis UBBI-01.</title>
        <authorList>
            <person name="Sulthana A."/>
            <person name="Lakshmi S.G."/>
            <person name="Madempudi R.S."/>
        </authorList>
    </citation>
    <scope>NUCLEOTIDE SEQUENCE [LARGE SCALE GENOMIC DNA]</scope>
    <source>
        <strain evidence="1 2">UBBI-01</strain>
    </source>
</reference>
<sequence length="47" mass="5506">MAKCGRKQRDKAVCLYITYERNAADAIRELGYPSRGALRMWCKDRLK</sequence>
<evidence type="ECO:0000313" key="1">
    <source>
        <dbReference type="EMBL" id="THJ25809.1"/>
    </source>
</evidence>
<dbReference type="EMBL" id="SSWL01000030">
    <property type="protein sequence ID" value="THJ25809.1"/>
    <property type="molecule type" value="Genomic_DNA"/>
</dbReference>
<protein>
    <submittedName>
        <fullName evidence="1">Integrase</fullName>
    </submittedName>
</protein>
<dbReference type="Proteomes" id="UP000306697">
    <property type="component" value="Unassembled WGS sequence"/>
</dbReference>
<comment type="caution">
    <text evidence="1">The sequence shown here is derived from an EMBL/GenBank/DDBJ whole genome shotgun (WGS) entry which is preliminary data.</text>
</comment>
<organism evidence="1 2">
    <name type="scientific">Bifidobacterium longum subsp. infantis</name>
    <dbReference type="NCBI Taxonomy" id="1682"/>
    <lineage>
        <taxon>Bacteria</taxon>
        <taxon>Bacillati</taxon>
        <taxon>Actinomycetota</taxon>
        <taxon>Actinomycetes</taxon>
        <taxon>Bifidobacteriales</taxon>
        <taxon>Bifidobacteriaceae</taxon>
        <taxon>Bifidobacterium</taxon>
    </lineage>
</organism>
<dbReference type="AlphaFoldDB" id="A0A4S5B2D9"/>
<proteinExistence type="predicted"/>
<evidence type="ECO:0000313" key="2">
    <source>
        <dbReference type="Proteomes" id="UP000306697"/>
    </source>
</evidence>
<dbReference type="RefSeq" id="WP_136501164.1">
    <property type="nucleotide sequence ID" value="NZ_JAXCVM010000039.1"/>
</dbReference>
<accession>A0A4S5B2D9</accession>
<gene>
    <name evidence="1" type="ORF">E6L38_12375</name>
</gene>
<name>A0A4S5B2D9_BIFLI</name>